<sequence>MGVDQGAQARCLNGLPTMAGRIQSLIPEVADMSLNRRRFLVGAGALAAAGLAGWSPADAAEGAPIRIGYAIARSGPFAAAAQVTQEPTYLLWAEQVNAAGGLQLPAGRRRIQLIGIDDESQEDVSTAAYVALMARDKVDLILAPWGTRMTLGVAPLANKFGYPLIAPTANTRKLVEMNLPYYFSALPQTNHLMTALTDLFVAQRVKTVAVLHSHDAFGIEHAVSLQVAMRGTNIDLVELRAYVRGQFDVASVLQSIMEKRPEAFVGLTYPAETEAITAQAKQMGFRPRFFYLAVGTAFPGYVEKFGPACEGILGIGSWNAKTSAGARAYFDAHVARFGRQPDRWASGHTYAALQVIQAAAAKVGLDRRAMRDEIAARAHDSILGPIEFRRGELSSIPGTVGQWQKGEFEVVWPPARATAKLIGS</sequence>
<dbReference type="PANTHER" id="PTHR30483:SF6">
    <property type="entry name" value="PERIPLASMIC BINDING PROTEIN OF ABC TRANSPORTER FOR NATURAL AMINO ACIDS"/>
    <property type="match status" value="1"/>
</dbReference>
<dbReference type="Proteomes" id="UP000019812">
    <property type="component" value="Unassembled WGS sequence"/>
</dbReference>
<dbReference type="CDD" id="cd06338">
    <property type="entry name" value="PBP1_ABC_ligand_binding-like"/>
    <property type="match status" value="1"/>
</dbReference>
<keyword evidence="2" id="KW-0732">Signal</keyword>
<dbReference type="SUPFAM" id="SSF53822">
    <property type="entry name" value="Periplasmic binding protein-like I"/>
    <property type="match status" value="1"/>
</dbReference>
<dbReference type="InterPro" id="IPR028082">
    <property type="entry name" value="Peripla_BP_I"/>
</dbReference>
<dbReference type="STRING" id="1457154.CAPSK01_001672"/>
<reference evidence="4 5" key="1">
    <citation type="submission" date="2014-07" db="EMBL/GenBank/DDBJ databases">
        <title>Expanding our view of genomic diversity in Candidatus Accumulibacter clades.</title>
        <authorList>
            <person name="Skennerton C.T."/>
            <person name="Barr J.J."/>
            <person name="Slater F.R."/>
            <person name="Bond P.L."/>
            <person name="Tyson G.W."/>
        </authorList>
    </citation>
    <scope>NUCLEOTIDE SEQUENCE [LARGE SCALE GENOMIC DNA]</scope>
    <source>
        <strain evidence="5">SK-01</strain>
    </source>
</reference>
<accession>A0A084Y273</accession>
<evidence type="ECO:0000256" key="2">
    <source>
        <dbReference type="ARBA" id="ARBA00022729"/>
    </source>
</evidence>
<comment type="caution">
    <text evidence="4">The sequence shown here is derived from an EMBL/GenBank/DDBJ whole genome shotgun (WGS) entry which is preliminary data.</text>
</comment>
<evidence type="ECO:0000259" key="3">
    <source>
        <dbReference type="Pfam" id="PF13458"/>
    </source>
</evidence>
<dbReference type="InterPro" id="IPR006311">
    <property type="entry name" value="TAT_signal"/>
</dbReference>
<dbReference type="PROSITE" id="PS51318">
    <property type="entry name" value="TAT"/>
    <property type="match status" value="1"/>
</dbReference>
<dbReference type="InterPro" id="IPR028081">
    <property type="entry name" value="Leu-bd"/>
</dbReference>
<dbReference type="NCBIfam" id="TIGR01409">
    <property type="entry name" value="TAT_signal_seq"/>
    <property type="match status" value="1"/>
</dbReference>
<protein>
    <submittedName>
        <fullName evidence="4">Leucine-, isoleucine-, valine-, threonine-, and alanine-binding protein</fullName>
    </submittedName>
</protein>
<feature type="domain" description="Leucine-binding protein" evidence="3">
    <location>
        <begin position="64"/>
        <end position="390"/>
    </location>
</feature>
<gene>
    <name evidence="4" type="primary">braC_3</name>
    <name evidence="4" type="ORF">CAPSK01_001672</name>
</gene>
<evidence type="ECO:0000313" key="5">
    <source>
        <dbReference type="Proteomes" id="UP000019812"/>
    </source>
</evidence>
<evidence type="ECO:0000256" key="1">
    <source>
        <dbReference type="ARBA" id="ARBA00010062"/>
    </source>
</evidence>
<proteinExistence type="inferred from homology"/>
<dbReference type="InterPro" id="IPR019546">
    <property type="entry name" value="TAT_signal_bac_arc"/>
</dbReference>
<dbReference type="EMBL" id="JDSS02000019">
    <property type="protein sequence ID" value="KFB68817.1"/>
    <property type="molecule type" value="Genomic_DNA"/>
</dbReference>
<dbReference type="AlphaFoldDB" id="A0A084Y273"/>
<dbReference type="Pfam" id="PF13458">
    <property type="entry name" value="Peripla_BP_6"/>
    <property type="match status" value="1"/>
</dbReference>
<dbReference type="PANTHER" id="PTHR30483">
    <property type="entry name" value="LEUCINE-SPECIFIC-BINDING PROTEIN"/>
    <property type="match status" value="1"/>
</dbReference>
<organism evidence="4 5">
    <name type="scientific">Candidatus Accumulibacter vicinus</name>
    <dbReference type="NCBI Taxonomy" id="2954382"/>
    <lineage>
        <taxon>Bacteria</taxon>
        <taxon>Pseudomonadati</taxon>
        <taxon>Pseudomonadota</taxon>
        <taxon>Betaproteobacteria</taxon>
        <taxon>Candidatus Accumulibacter</taxon>
    </lineage>
</organism>
<name>A0A084Y273_9PROT</name>
<dbReference type="InterPro" id="IPR051010">
    <property type="entry name" value="BCAA_transport"/>
</dbReference>
<dbReference type="Gene3D" id="3.40.50.2300">
    <property type="match status" value="2"/>
</dbReference>
<comment type="similarity">
    <text evidence="1">Belongs to the leucine-binding protein family.</text>
</comment>
<evidence type="ECO:0000313" key="4">
    <source>
        <dbReference type="EMBL" id="KFB68817.1"/>
    </source>
</evidence>